<feature type="compositionally biased region" description="Polar residues" evidence="1">
    <location>
        <begin position="192"/>
        <end position="203"/>
    </location>
</feature>
<accession>A7AR11</accession>
<dbReference type="VEuPathDB" id="PiroplasmaDB:BBOV_IV006200"/>
<dbReference type="eggNOG" id="ENOG502SGU4">
    <property type="taxonomic scope" value="Eukaryota"/>
</dbReference>
<feature type="region of interest" description="Disordered" evidence="1">
    <location>
        <begin position="1208"/>
        <end position="1236"/>
    </location>
</feature>
<evidence type="ECO:0000313" key="3">
    <source>
        <dbReference type="Proteomes" id="UP000002173"/>
    </source>
</evidence>
<evidence type="ECO:0000256" key="1">
    <source>
        <dbReference type="SAM" id="MobiDB-lite"/>
    </source>
</evidence>
<dbReference type="InParanoid" id="A7AR11"/>
<dbReference type="RefSeq" id="XP_001610548.1">
    <property type="nucleotide sequence ID" value="XM_001610498.1"/>
</dbReference>
<reference evidence="3" key="2">
    <citation type="journal article" date="2020" name="Data Brief">
        <title>Transcriptome dataset of Babesia bovis life stages within vertebrate and invertebrate hosts.</title>
        <authorList>
            <person name="Ueti M.W."/>
            <person name="Johnson W.C."/>
            <person name="Kappmeyer L.S."/>
            <person name="Herndon D.R."/>
            <person name="Mousel M.R."/>
            <person name="Reif K.E."/>
            <person name="Taus N.S."/>
            <person name="Ifeonu O.O."/>
            <person name="Silva J.C."/>
            <person name="Suarez C.E."/>
            <person name="Brayton K.A."/>
        </authorList>
    </citation>
    <scope>NUCLEOTIDE SEQUENCE [LARGE SCALE GENOMIC DNA]</scope>
</reference>
<feature type="compositionally biased region" description="Basic and acidic residues" evidence="1">
    <location>
        <begin position="257"/>
        <end position="269"/>
    </location>
</feature>
<feature type="compositionally biased region" description="Basic and acidic residues" evidence="1">
    <location>
        <begin position="1492"/>
        <end position="1502"/>
    </location>
</feature>
<name>A7AR11_BABBO</name>
<feature type="region of interest" description="Disordered" evidence="1">
    <location>
        <begin position="249"/>
        <end position="297"/>
    </location>
</feature>
<dbReference type="KEGG" id="bbo:BBOV_IV006200"/>
<protein>
    <submittedName>
        <fullName evidence="2">Uncharacterized protein</fullName>
    </submittedName>
</protein>
<dbReference type="Proteomes" id="UP000002173">
    <property type="component" value="Unassembled WGS sequence"/>
</dbReference>
<dbReference type="OMA" id="YMALCAG"/>
<feature type="compositionally biased region" description="Polar residues" evidence="1">
    <location>
        <begin position="38"/>
        <end position="56"/>
    </location>
</feature>
<evidence type="ECO:0000313" key="2">
    <source>
        <dbReference type="EMBL" id="EDO06980.1"/>
    </source>
</evidence>
<reference evidence="3" key="3">
    <citation type="journal article" date="2021" name="Int. J. Parasitol.">
        <title>Comparative analysis of gene expression between Babesia bovis blood stages and kinetes allowed by improved genome annotation.</title>
        <authorList>
            <person name="Ueti M.W."/>
            <person name="Johnson W.C."/>
            <person name="Kappmeyer L.S."/>
            <person name="Herndon D.R."/>
            <person name="Mousel M.R."/>
            <person name="Reif K.E."/>
            <person name="Taus N.S."/>
            <person name="Ifeonu O.O."/>
            <person name="Silva J.C."/>
            <person name="Suarez C.E."/>
            <person name="Brayton K.A."/>
        </authorList>
    </citation>
    <scope>NUCLEOTIDE SEQUENCE [LARGE SCALE GENOMIC DNA]</scope>
</reference>
<reference evidence="2 3" key="1">
    <citation type="journal article" date="2007" name="PLoS Pathog.">
        <title>Genome sequence of Babesia bovis and comparative analysis of apicomplexan hemoprotozoa.</title>
        <authorList>
            <person name="Brayton K.A."/>
            <person name="Lau A.O.T."/>
            <person name="Herndon D.R."/>
            <person name="Hannick L."/>
            <person name="Kappmeyer L.S."/>
            <person name="Berens S.J."/>
            <person name="Bidwell S.L."/>
            <person name="Brown W.C."/>
            <person name="Crabtree J."/>
            <person name="Fadrosh D."/>
            <person name="Feldblum T."/>
            <person name="Forberger H.A."/>
            <person name="Haas B.J."/>
            <person name="Howell J.M."/>
            <person name="Khouri H."/>
            <person name="Koo H."/>
            <person name="Mann D.J."/>
            <person name="Norimine J."/>
            <person name="Paulsen I.T."/>
            <person name="Radune D."/>
            <person name="Ren Q."/>
            <person name="Smith R.K. Jr."/>
            <person name="Suarez C.E."/>
            <person name="White O."/>
            <person name="Wortman J.R."/>
            <person name="Knowles D.P. Jr."/>
            <person name="McElwain T.F."/>
            <person name="Nene V.M."/>
        </authorList>
    </citation>
    <scope>NUCLEOTIDE SEQUENCE [LARGE SCALE GENOMIC DNA]</scope>
    <source>
        <strain evidence="2">T2Bo</strain>
    </source>
</reference>
<feature type="compositionally biased region" description="Low complexity" evidence="1">
    <location>
        <begin position="274"/>
        <end position="292"/>
    </location>
</feature>
<comment type="caution">
    <text evidence="2">The sequence shown here is derived from an EMBL/GenBank/DDBJ whole genome shotgun (WGS) entry which is preliminary data.</text>
</comment>
<dbReference type="GeneID" id="5478782"/>
<feature type="region of interest" description="Disordered" evidence="1">
    <location>
        <begin position="191"/>
        <end position="226"/>
    </location>
</feature>
<dbReference type="EMBL" id="AAXT01000002">
    <property type="protein sequence ID" value="EDO06980.1"/>
    <property type="molecule type" value="Genomic_DNA"/>
</dbReference>
<proteinExistence type="predicted"/>
<sequence length="1554" mass="170337">MLDHGSLVTASATDSSLGGPIAALEAESCGSKGDPRSSLPSSPNSGFPQPHNSHADNQPPDFTLSGTLNCGAPDIFEKSDPTSSDATEGMLALFNKKMASLGQETAVLPLLNTGHVTGNARTPDNKVADDASSFGSSCNRSISARSAVDVSSDSYRSALSGNARSSSMGVCVVQSNNFGLSPEEALKMLSECESSAPNSSRSCPNEGHDSTSPKNVPELTHPDSDRSAAKEIENLDADLLDFLRSQNAQKAPTSRLPPHEEGNRPENKPVNRPSVSASVPSNHSESSSSRQSTANPLSHKFHDYSSYFREDSETLSKLRGLFVQPSFTEPREDDADAVYLDDPVVESDHDLEEAPSIIEWMPDEPRWSDDSADLGSNIVSLFTDFTNSFPTDGHGSSYIISDQLDSDDDVNAKVRHLRHVHESLYTSSDIASLGTIEKFMLELLQQDSNFGTLSPYGRLLAFINLSALRRHMSQLSALYRHPEMEVVRRVMRHNNAGAIRKALRISDAVSSGQMNDKAGTEAIHGLIEELDRKHPLVSDERFNDTTLHFDGETASAMPSSSGPTRSVGFNRRVIRMLDELASRYRAGGESHFPRYVCGVIDRKRVSFSETLSLPFDKGDRRNMHVQFELFTPMDSTPWPVITHLPTTLKEGLRLQVLPMRQQSQMYWTVGTVKSVSAGMLIVGVDTTDVKETGRLVLSDRMYMMRNFVPPNVPLTKLEKAHWRILPRPFDVESDIYIGSCISVFDPTVGGYVDRVVVNIIYDDNNRCCAPVKPPHEETLFEFQPPSSGLLKAEDSVKSQGLGIKSTSVSDKMVLTGIRDDTHCSVSVDTGSLSGDDIIKDDEGNLSPNDGLPYRDSVSSSAQSGFTFSTSSISEVDLLAVDSLDVSSPIIPTCHCNGYSLRVFEGRCSRDHTLRPKRVVLCSIYDRSDVTLDVSSIKGYKLNYDLQSHFDCGSSRYIGSSSTIFQHSVWVVPRTLSSTEVFIDPSARSTVGSRWFFEPKQCLMMFPFNRGIDILQDITRLIAFLHPDLNYMALCAGIWNIRVFGRTSGDVHPVPHYTSPGTDALSGRTEVISLTRSQKAATRELTTRDVVNESCAGVARCRISLINRLFGCTSTISLWMILDGLKVDSVDSSEPTLSIHIPEMPPCTTCGGAIYARDGVMKSVANMTLPSYREVTPLSSCVTIDFDNTVAATVDVDAISDTAADQLDDLNSESTVDNRSRNEGSSDKSTVPRHGLKEMRSIAHRSGSGIDFSELKSPSLVPSVGKVPISSARYTSVFSDLESTEGVIKLFQGLAKCRWRLIREFSASWNCDDDVSFSCPRSSHPPLTNAIPRNGGVKGGFINKLAQFLTSTRRARETTIDMDLYHDAYSSSREHFDPRSIEEVLLRGWCAFLVGKPSPSVPSPTAATQIPKSTPLPVTKGGTSPGKGEDWISCFDILGQHDLLAGKFMSHVSDDDLEAFAFAPGGHRRKGSEKRPRNSRGESPVGVRSANVDQRRVGVEPSRKPRRPSKTLIGRITDTEYCEFKDKQVRYKFVSVVKWDEDVESLSAITDKVLA</sequence>
<feature type="region of interest" description="Disordered" evidence="1">
    <location>
        <begin position="1398"/>
        <end position="1424"/>
    </location>
</feature>
<keyword evidence="3" id="KW-1185">Reference proteome</keyword>
<organism evidence="2 3">
    <name type="scientific">Babesia bovis</name>
    <dbReference type="NCBI Taxonomy" id="5865"/>
    <lineage>
        <taxon>Eukaryota</taxon>
        <taxon>Sar</taxon>
        <taxon>Alveolata</taxon>
        <taxon>Apicomplexa</taxon>
        <taxon>Aconoidasida</taxon>
        <taxon>Piroplasmida</taxon>
        <taxon>Babesiidae</taxon>
        <taxon>Babesia</taxon>
    </lineage>
</organism>
<feature type="region of interest" description="Disordered" evidence="1">
    <location>
        <begin position="1"/>
        <end position="84"/>
    </location>
</feature>
<feature type="region of interest" description="Disordered" evidence="1">
    <location>
        <begin position="1462"/>
        <end position="1510"/>
    </location>
</feature>
<gene>
    <name evidence="2" type="ORF">BBOV_IV006200</name>
</gene>
<feature type="compositionally biased region" description="Basic and acidic residues" evidence="1">
    <location>
        <begin position="1215"/>
        <end position="1225"/>
    </location>
</feature>